<sequence>MGCFVSQILGTLDLNSRWLGLRGSSHGFVAKSCNGHIQKEMNALNSTPDGGHYLQDIPIFIENEGVSLAPRTGMTCNKWASIGQGLHLSAICIQLPKLTWFGSNISPNHYPSHLDLAHGLVQGPNSPWPHGRTKRPTTDPDPDHRPETRTVHPAEMSWIPADPAE</sequence>
<evidence type="ECO:0000313" key="2">
    <source>
        <dbReference type="EMBL" id="KAF3509111.1"/>
    </source>
</evidence>
<evidence type="ECO:0000313" key="3">
    <source>
        <dbReference type="Proteomes" id="UP000712600"/>
    </source>
</evidence>
<name>A0A8S9P4E8_BRACR</name>
<dbReference type="EMBL" id="QGKX02001521">
    <property type="protein sequence ID" value="KAF3509111.1"/>
    <property type="molecule type" value="Genomic_DNA"/>
</dbReference>
<dbReference type="Proteomes" id="UP000712600">
    <property type="component" value="Unassembled WGS sequence"/>
</dbReference>
<feature type="compositionally biased region" description="Basic and acidic residues" evidence="1">
    <location>
        <begin position="136"/>
        <end position="152"/>
    </location>
</feature>
<proteinExistence type="predicted"/>
<evidence type="ECO:0000256" key="1">
    <source>
        <dbReference type="SAM" id="MobiDB-lite"/>
    </source>
</evidence>
<comment type="caution">
    <text evidence="2">The sequence shown here is derived from an EMBL/GenBank/DDBJ whole genome shotgun (WGS) entry which is preliminary data.</text>
</comment>
<reference evidence="2" key="1">
    <citation type="submission" date="2019-12" db="EMBL/GenBank/DDBJ databases">
        <title>Genome sequencing and annotation of Brassica cretica.</title>
        <authorList>
            <person name="Studholme D.J."/>
            <person name="Sarris P."/>
        </authorList>
    </citation>
    <scope>NUCLEOTIDE SEQUENCE</scope>
    <source>
        <strain evidence="2">PFS-109/04</strain>
        <tissue evidence="2">Leaf</tissue>
    </source>
</reference>
<gene>
    <name evidence="2" type="ORF">F2Q69_00007225</name>
</gene>
<accession>A0A8S9P4E8</accession>
<dbReference type="AlphaFoldDB" id="A0A8S9P4E8"/>
<protein>
    <submittedName>
        <fullName evidence="2">Uncharacterized protein</fullName>
    </submittedName>
</protein>
<feature type="region of interest" description="Disordered" evidence="1">
    <location>
        <begin position="116"/>
        <end position="165"/>
    </location>
</feature>
<organism evidence="2 3">
    <name type="scientific">Brassica cretica</name>
    <name type="common">Mustard</name>
    <dbReference type="NCBI Taxonomy" id="69181"/>
    <lineage>
        <taxon>Eukaryota</taxon>
        <taxon>Viridiplantae</taxon>
        <taxon>Streptophyta</taxon>
        <taxon>Embryophyta</taxon>
        <taxon>Tracheophyta</taxon>
        <taxon>Spermatophyta</taxon>
        <taxon>Magnoliopsida</taxon>
        <taxon>eudicotyledons</taxon>
        <taxon>Gunneridae</taxon>
        <taxon>Pentapetalae</taxon>
        <taxon>rosids</taxon>
        <taxon>malvids</taxon>
        <taxon>Brassicales</taxon>
        <taxon>Brassicaceae</taxon>
        <taxon>Brassiceae</taxon>
        <taxon>Brassica</taxon>
    </lineage>
</organism>